<proteinExistence type="predicted"/>
<comment type="caution">
    <text evidence="1">The sequence shown here is derived from an EMBL/GenBank/DDBJ whole genome shotgun (WGS) entry which is preliminary data.</text>
</comment>
<sequence>MKVHKLPTECSVDHTQPTPRAPSFALPPVANAGDRYRAIPSSRRSSACSLVSIASVPGIFVERDENVTVVHAVIVGPDDTPYEAAFFHCVL</sequence>
<name>A0ACB7TEP6_HYAAI</name>
<accession>A0ACB7TEP6</accession>
<evidence type="ECO:0000313" key="2">
    <source>
        <dbReference type="Proteomes" id="UP000821845"/>
    </source>
</evidence>
<evidence type="ECO:0000313" key="1">
    <source>
        <dbReference type="EMBL" id="KAH6944624.1"/>
    </source>
</evidence>
<dbReference type="Proteomes" id="UP000821845">
    <property type="component" value="Chromosome 1"/>
</dbReference>
<gene>
    <name evidence="1" type="ORF">HPB50_004275</name>
</gene>
<organism evidence="1 2">
    <name type="scientific">Hyalomma asiaticum</name>
    <name type="common">Tick</name>
    <dbReference type="NCBI Taxonomy" id="266040"/>
    <lineage>
        <taxon>Eukaryota</taxon>
        <taxon>Metazoa</taxon>
        <taxon>Ecdysozoa</taxon>
        <taxon>Arthropoda</taxon>
        <taxon>Chelicerata</taxon>
        <taxon>Arachnida</taxon>
        <taxon>Acari</taxon>
        <taxon>Parasitiformes</taxon>
        <taxon>Ixodida</taxon>
        <taxon>Ixodoidea</taxon>
        <taxon>Ixodidae</taxon>
        <taxon>Hyalomminae</taxon>
        <taxon>Hyalomma</taxon>
    </lineage>
</organism>
<keyword evidence="2" id="KW-1185">Reference proteome</keyword>
<reference evidence="1" key="1">
    <citation type="submission" date="2020-05" db="EMBL/GenBank/DDBJ databases">
        <title>Large-scale comparative analyses of tick genomes elucidate their genetic diversity and vector capacities.</title>
        <authorList>
            <person name="Jia N."/>
            <person name="Wang J."/>
            <person name="Shi W."/>
            <person name="Du L."/>
            <person name="Sun Y."/>
            <person name="Zhan W."/>
            <person name="Jiang J."/>
            <person name="Wang Q."/>
            <person name="Zhang B."/>
            <person name="Ji P."/>
            <person name="Sakyi L.B."/>
            <person name="Cui X."/>
            <person name="Yuan T."/>
            <person name="Jiang B."/>
            <person name="Yang W."/>
            <person name="Lam T.T.-Y."/>
            <person name="Chang Q."/>
            <person name="Ding S."/>
            <person name="Wang X."/>
            <person name="Zhu J."/>
            <person name="Ruan X."/>
            <person name="Zhao L."/>
            <person name="Wei J."/>
            <person name="Que T."/>
            <person name="Du C."/>
            <person name="Cheng J."/>
            <person name="Dai P."/>
            <person name="Han X."/>
            <person name="Huang E."/>
            <person name="Gao Y."/>
            <person name="Liu J."/>
            <person name="Shao H."/>
            <person name="Ye R."/>
            <person name="Li L."/>
            <person name="Wei W."/>
            <person name="Wang X."/>
            <person name="Wang C."/>
            <person name="Yang T."/>
            <person name="Huo Q."/>
            <person name="Li W."/>
            <person name="Guo W."/>
            <person name="Chen H."/>
            <person name="Zhou L."/>
            <person name="Ni X."/>
            <person name="Tian J."/>
            <person name="Zhou Y."/>
            <person name="Sheng Y."/>
            <person name="Liu T."/>
            <person name="Pan Y."/>
            <person name="Xia L."/>
            <person name="Li J."/>
            <person name="Zhao F."/>
            <person name="Cao W."/>
        </authorList>
    </citation>
    <scope>NUCLEOTIDE SEQUENCE</scope>
    <source>
        <strain evidence="1">Hyas-2018</strain>
    </source>
</reference>
<protein>
    <submittedName>
        <fullName evidence="1">Uncharacterized protein</fullName>
    </submittedName>
</protein>
<dbReference type="EMBL" id="CM023481">
    <property type="protein sequence ID" value="KAH6944624.1"/>
    <property type="molecule type" value="Genomic_DNA"/>
</dbReference>